<dbReference type="EMBL" id="KN831784">
    <property type="protein sequence ID" value="KIM39883.1"/>
    <property type="molecule type" value="Genomic_DNA"/>
</dbReference>
<accession>A0A0C2XQH8</accession>
<dbReference type="Gene3D" id="1.20.1280.50">
    <property type="match status" value="1"/>
</dbReference>
<proteinExistence type="predicted"/>
<evidence type="ECO:0000313" key="1">
    <source>
        <dbReference type="EMBL" id="KIM39883.1"/>
    </source>
</evidence>
<dbReference type="STRING" id="686832.A0A0C2XQH8"/>
<keyword evidence="2" id="KW-1185">Reference proteome</keyword>
<sequence>MTKLVNNIHIVPQASIPLLNSDETREWLRRSGPPGEDELPRITDSIQFHEAQLHHLQIEIDARVEPAPESVTLGQAFGLPLPRWRTKRRKGGLLDDLRKIQEGTVAEIESLRSLLAPIRRLPPDLLAEIFMYCLPRQKFIRPAPDQAPLLLAQICTSWRRASISTPRLWASLELDGFHTKTTIPKYKRRIRNLIRPWFSPTVDRPANTKVSKDKQRISNLIYTWFSRTGDCPLSLSILDDSLLLPSVSKSLDDFAGRWQHLSLLVPEHTHRCLDPSYEYSSLESFKLHTVEGLDEVLVHDLSRSILHAPQLARFIWENDIQQSTPIEMIWENLTYLILSTPMTTQQCLTILPRLSRIQYLNFHDILTGPEDLPRCSVSLPHLKSLVLCSTEDIYPVLNALTLPNLREFVLDIRSWPHNSIVNLFHRSRCPLERLFIYLSPLSDTQLLECLECVHTTLIEFTLQADAEYGLGLPITDAVLEKLTNTGVGEVLCPKLQIIAMYECIRCTEGRFADMVRSRLLPPLPPTSPIAEEALRPCVETLKLVEMDEGDAMALELQLLPLLGLVLQLYPMDGSTPKKEDVERLRELQEQGLVLTEYSPDTGHYGHLEEDY</sequence>
<dbReference type="HOGENOM" id="CLU_018544_12_4_1"/>
<reference evidence="2" key="2">
    <citation type="submission" date="2015-01" db="EMBL/GenBank/DDBJ databases">
        <title>Evolutionary Origins and Diversification of the Mycorrhizal Mutualists.</title>
        <authorList>
            <consortium name="DOE Joint Genome Institute"/>
            <consortium name="Mycorrhizal Genomics Consortium"/>
            <person name="Kohler A."/>
            <person name="Kuo A."/>
            <person name="Nagy L.G."/>
            <person name="Floudas D."/>
            <person name="Copeland A."/>
            <person name="Barry K.W."/>
            <person name="Cichocki N."/>
            <person name="Veneault-Fourrey C."/>
            <person name="LaButti K."/>
            <person name="Lindquist E.A."/>
            <person name="Lipzen A."/>
            <person name="Lundell T."/>
            <person name="Morin E."/>
            <person name="Murat C."/>
            <person name="Riley R."/>
            <person name="Ohm R."/>
            <person name="Sun H."/>
            <person name="Tunlid A."/>
            <person name="Henrissat B."/>
            <person name="Grigoriev I.V."/>
            <person name="Hibbett D.S."/>
            <person name="Martin F."/>
        </authorList>
    </citation>
    <scope>NUCLEOTIDE SEQUENCE [LARGE SCALE GENOMIC DNA]</scope>
    <source>
        <strain evidence="2">h7</strain>
    </source>
</reference>
<dbReference type="OrthoDB" id="3139399at2759"/>
<dbReference type="SUPFAM" id="SSF52047">
    <property type="entry name" value="RNI-like"/>
    <property type="match status" value="1"/>
</dbReference>
<protein>
    <submittedName>
        <fullName evidence="1">Uncharacterized protein</fullName>
    </submittedName>
</protein>
<dbReference type="Proteomes" id="UP000053424">
    <property type="component" value="Unassembled WGS sequence"/>
</dbReference>
<organism evidence="1 2">
    <name type="scientific">Hebeloma cylindrosporum</name>
    <dbReference type="NCBI Taxonomy" id="76867"/>
    <lineage>
        <taxon>Eukaryota</taxon>
        <taxon>Fungi</taxon>
        <taxon>Dikarya</taxon>
        <taxon>Basidiomycota</taxon>
        <taxon>Agaricomycotina</taxon>
        <taxon>Agaricomycetes</taxon>
        <taxon>Agaricomycetidae</taxon>
        <taxon>Agaricales</taxon>
        <taxon>Agaricineae</taxon>
        <taxon>Hymenogastraceae</taxon>
        <taxon>Hebeloma</taxon>
    </lineage>
</organism>
<gene>
    <name evidence="1" type="ORF">M413DRAFT_446804</name>
</gene>
<evidence type="ECO:0000313" key="2">
    <source>
        <dbReference type="Proteomes" id="UP000053424"/>
    </source>
</evidence>
<dbReference type="AlphaFoldDB" id="A0A0C2XQH8"/>
<name>A0A0C2XQH8_HEBCY</name>
<dbReference type="InterPro" id="IPR032675">
    <property type="entry name" value="LRR_dom_sf"/>
</dbReference>
<reference evidence="1 2" key="1">
    <citation type="submission" date="2014-04" db="EMBL/GenBank/DDBJ databases">
        <authorList>
            <consortium name="DOE Joint Genome Institute"/>
            <person name="Kuo A."/>
            <person name="Gay G."/>
            <person name="Dore J."/>
            <person name="Kohler A."/>
            <person name="Nagy L.G."/>
            <person name="Floudas D."/>
            <person name="Copeland A."/>
            <person name="Barry K.W."/>
            <person name="Cichocki N."/>
            <person name="Veneault-Fourrey C."/>
            <person name="LaButti K."/>
            <person name="Lindquist E.A."/>
            <person name="Lipzen A."/>
            <person name="Lundell T."/>
            <person name="Morin E."/>
            <person name="Murat C."/>
            <person name="Sun H."/>
            <person name="Tunlid A."/>
            <person name="Henrissat B."/>
            <person name="Grigoriev I.V."/>
            <person name="Hibbett D.S."/>
            <person name="Martin F."/>
            <person name="Nordberg H.P."/>
            <person name="Cantor M.N."/>
            <person name="Hua S.X."/>
        </authorList>
    </citation>
    <scope>NUCLEOTIDE SEQUENCE [LARGE SCALE GENOMIC DNA]</scope>
    <source>
        <strain evidence="2">h7</strain>
    </source>
</reference>
<dbReference type="Gene3D" id="3.80.10.10">
    <property type="entry name" value="Ribonuclease Inhibitor"/>
    <property type="match status" value="1"/>
</dbReference>